<dbReference type="Gene3D" id="3.40.50.2000">
    <property type="entry name" value="Glycogen Phosphorylase B"/>
    <property type="match status" value="1"/>
</dbReference>
<evidence type="ECO:0000259" key="1">
    <source>
        <dbReference type="Pfam" id="PF13524"/>
    </source>
</evidence>
<sequence>MNKNILIFISRILCYESNRFFVSEIERCLHDYDYEVEVCEIDLEDGEIELKLMGYVGRSFCAIIDFNSALPRLEMENGERYLDHIDAPFYNYIVDHPLYHHPVIKLNLKRSNVICIDRKHEEYIRNHYADIQKVIFMPLGAMEALNVIPYEQRKIDVLFSGSYQSSREMMEQMKEMNADETMYLLVQELQKNTKQTQEEALKYILEQRGETLSDKEFADCLNALYLAERYVRACFREKLIQTLLDHHIDITVYGTGWEDFKCSNKEHLIIKNSVSFPVSLEIIADSKIVLNIMPWFKDGIHDRVLSAMINKAVCVTDSSTYMKEHFKDGEDLIYYSLDELEKLPQKITKLLNDPNQAKQISECGYNVVKEKHMWKNRIEENIIKITC</sequence>
<feature type="domain" description="Spore protein YkvP/CgeB glycosyl transferase-like" evidence="1">
    <location>
        <begin position="236"/>
        <end position="380"/>
    </location>
</feature>
<comment type="caution">
    <text evidence="2">The sequence shown here is derived from an EMBL/GenBank/DDBJ whole genome shotgun (WGS) entry which is preliminary data.</text>
</comment>
<dbReference type="AlphaFoldDB" id="A0A7V7QKC1"/>
<name>A0A7V7QKC1_9FIRM</name>
<protein>
    <submittedName>
        <fullName evidence="2">Glycosyltransferase family 1 protein</fullName>
    </submittedName>
</protein>
<accession>A0A7V7QKC1</accession>
<keyword evidence="2" id="KW-0808">Transferase</keyword>
<dbReference type="RefSeq" id="WP_151145219.1">
    <property type="nucleotide sequence ID" value="NZ_WAGX01000005.1"/>
</dbReference>
<dbReference type="Proteomes" id="UP000461768">
    <property type="component" value="Unassembled WGS sequence"/>
</dbReference>
<proteinExistence type="predicted"/>
<dbReference type="EMBL" id="WAGX01000005">
    <property type="protein sequence ID" value="KAB1438203.1"/>
    <property type="molecule type" value="Genomic_DNA"/>
</dbReference>
<dbReference type="OrthoDB" id="5756516at2"/>
<reference evidence="2 3" key="2">
    <citation type="submission" date="2020-02" db="EMBL/GenBank/DDBJ databases">
        <title>Candidatus Galacturonibacter soehngenii shows hetero-acetogenic catabolism of galacturonic acid but lacks a canonical carbon monoxide dehydrogenase/acetyl-CoA synthase complex.</title>
        <authorList>
            <person name="Diender M."/>
            <person name="Stouten G.R."/>
            <person name="Petersen J.F."/>
            <person name="Nielsen P.H."/>
            <person name="Dueholm M.S."/>
            <person name="Pronk J.T."/>
            <person name="Van Loosdrecht M.C.M."/>
        </authorList>
    </citation>
    <scope>NUCLEOTIDE SEQUENCE [LARGE SCALE GENOMIC DNA]</scope>
    <source>
        <strain evidence="2">GalUA</strain>
    </source>
</reference>
<dbReference type="GO" id="GO:0016740">
    <property type="term" value="F:transferase activity"/>
    <property type="evidence" value="ECO:0007669"/>
    <property type="project" value="UniProtKB-KW"/>
</dbReference>
<evidence type="ECO:0000313" key="3">
    <source>
        <dbReference type="Proteomes" id="UP000461768"/>
    </source>
</evidence>
<dbReference type="SUPFAM" id="SSF53756">
    <property type="entry name" value="UDP-Glycosyltransferase/glycogen phosphorylase"/>
    <property type="match status" value="1"/>
</dbReference>
<reference evidence="2 3" key="1">
    <citation type="submission" date="2019-09" db="EMBL/GenBank/DDBJ databases">
        <authorList>
            <person name="Valk L.C."/>
        </authorList>
    </citation>
    <scope>NUCLEOTIDE SEQUENCE [LARGE SCALE GENOMIC DNA]</scope>
    <source>
        <strain evidence="2">GalUA</strain>
    </source>
</reference>
<dbReference type="Pfam" id="PF13524">
    <property type="entry name" value="Glyco_trans_1_2"/>
    <property type="match status" value="1"/>
</dbReference>
<gene>
    <name evidence="2" type="ORF">F7O84_11660</name>
</gene>
<organism evidence="2 3">
    <name type="scientific">Candidatus Galacturonatibacter soehngenii</name>
    <dbReference type="NCBI Taxonomy" id="2307010"/>
    <lineage>
        <taxon>Bacteria</taxon>
        <taxon>Bacillati</taxon>
        <taxon>Bacillota</taxon>
        <taxon>Clostridia</taxon>
        <taxon>Lachnospirales</taxon>
        <taxon>Lachnospiraceae</taxon>
        <taxon>Candidatus Galacturonatibacter</taxon>
    </lineage>
</organism>
<keyword evidence="3" id="KW-1185">Reference proteome</keyword>
<evidence type="ECO:0000313" key="2">
    <source>
        <dbReference type="EMBL" id="KAB1438203.1"/>
    </source>
</evidence>
<dbReference type="InterPro" id="IPR055259">
    <property type="entry name" value="YkvP/CgeB_Glyco_trans-like"/>
</dbReference>